<evidence type="ECO:0000313" key="3">
    <source>
        <dbReference type="Proteomes" id="UP001054837"/>
    </source>
</evidence>
<feature type="region of interest" description="Disordered" evidence="1">
    <location>
        <begin position="87"/>
        <end position="115"/>
    </location>
</feature>
<proteinExistence type="predicted"/>
<organism evidence="2 3">
    <name type="scientific">Caerostris darwini</name>
    <dbReference type="NCBI Taxonomy" id="1538125"/>
    <lineage>
        <taxon>Eukaryota</taxon>
        <taxon>Metazoa</taxon>
        <taxon>Ecdysozoa</taxon>
        <taxon>Arthropoda</taxon>
        <taxon>Chelicerata</taxon>
        <taxon>Arachnida</taxon>
        <taxon>Araneae</taxon>
        <taxon>Araneomorphae</taxon>
        <taxon>Entelegynae</taxon>
        <taxon>Araneoidea</taxon>
        <taxon>Araneidae</taxon>
        <taxon>Caerostris</taxon>
    </lineage>
</organism>
<evidence type="ECO:0000313" key="2">
    <source>
        <dbReference type="EMBL" id="GIX72188.1"/>
    </source>
</evidence>
<evidence type="ECO:0000256" key="1">
    <source>
        <dbReference type="SAM" id="MobiDB-lite"/>
    </source>
</evidence>
<sequence length="217" mass="24624">MKTTKRKDSQHARNTISVEQSIIHYYLVDKRMSLRPQPELPSSSDLHFRMNNVELRGAVAKNNLHQHNTEFGAGPLHTRQLSRVLNLTSPPNHPPSLPCSSSRLGDNYHKSRGGEGTANLKLSKSKFMELIIFLSMRRKPAITALFIFRVTSVKERKEKKKRVPKRENSSCVTFVKRLGVAERAFLPFLPRAIVPTVSLTGDKRRKLLGEQSAKESD</sequence>
<gene>
    <name evidence="2" type="ORF">CDAR_561641</name>
</gene>
<dbReference type="AlphaFoldDB" id="A0AAV4MIN8"/>
<accession>A0AAV4MIN8</accession>
<comment type="caution">
    <text evidence="2">The sequence shown here is derived from an EMBL/GenBank/DDBJ whole genome shotgun (WGS) entry which is preliminary data.</text>
</comment>
<reference evidence="2 3" key="1">
    <citation type="submission" date="2021-06" db="EMBL/GenBank/DDBJ databases">
        <title>Caerostris darwini draft genome.</title>
        <authorList>
            <person name="Kono N."/>
            <person name="Arakawa K."/>
        </authorList>
    </citation>
    <scope>NUCLEOTIDE SEQUENCE [LARGE SCALE GENOMIC DNA]</scope>
</reference>
<name>A0AAV4MIN8_9ARAC</name>
<keyword evidence="3" id="KW-1185">Reference proteome</keyword>
<dbReference type="EMBL" id="BPLQ01000502">
    <property type="protein sequence ID" value="GIX72188.1"/>
    <property type="molecule type" value="Genomic_DNA"/>
</dbReference>
<dbReference type="Proteomes" id="UP001054837">
    <property type="component" value="Unassembled WGS sequence"/>
</dbReference>
<protein>
    <submittedName>
        <fullName evidence="2">Uncharacterized protein</fullName>
    </submittedName>
</protein>